<reference evidence="1" key="2">
    <citation type="submission" date="2021-10" db="EMBL/GenBank/DDBJ databases">
        <title>Phylogenomics reveals ancestral predisposition of the termite-cultivated fungus Termitomyces towards a domesticated lifestyle.</title>
        <authorList>
            <person name="Auxier B."/>
            <person name="Grum-Grzhimaylo A."/>
            <person name="Cardenas M.E."/>
            <person name="Lodge J.D."/>
            <person name="Laessoe T."/>
            <person name="Pedersen O."/>
            <person name="Smith M.E."/>
            <person name="Kuyper T.W."/>
            <person name="Franco-Molano E.A."/>
            <person name="Baroni T.J."/>
            <person name="Aanen D.K."/>
        </authorList>
    </citation>
    <scope>NUCLEOTIDE SEQUENCE</scope>
    <source>
        <strain evidence="1">AP01</strain>
        <tissue evidence="1">Mycelium</tissue>
    </source>
</reference>
<accession>A0A9P7G3Q3</accession>
<evidence type="ECO:0008006" key="3">
    <source>
        <dbReference type="Google" id="ProtNLM"/>
    </source>
</evidence>
<dbReference type="AlphaFoldDB" id="A0A9P7G3Q3"/>
<reference evidence="1" key="1">
    <citation type="submission" date="2020-07" db="EMBL/GenBank/DDBJ databases">
        <authorList>
            <person name="Nieuwenhuis M."/>
            <person name="Van De Peppel L.J.J."/>
        </authorList>
    </citation>
    <scope>NUCLEOTIDE SEQUENCE</scope>
    <source>
        <strain evidence="1">AP01</strain>
        <tissue evidence="1">Mycelium</tissue>
    </source>
</reference>
<gene>
    <name evidence="1" type="ORF">DXG03_009772</name>
</gene>
<dbReference type="EMBL" id="JABCKV010000994">
    <property type="protein sequence ID" value="KAG5640222.1"/>
    <property type="molecule type" value="Genomic_DNA"/>
</dbReference>
<sequence>MSNEDAGNTFKAVDAASEQDMADILDTIEFDAGQDNLRILTAQEDSLARATILELEAKLRDLQQQVVEVSDRLHRFHVAIAPHKRLPFEVLSHILMLTLPEDGRLIRLWEEEDTPRTFLSVCKHWRAVVRKMPVLWGTVRVLNIDGLGVQNSKLHVPLCILPTLPPTGPLFITITSYPNDSTTLLLKELVVHNMSRICSLHLHIPSSTLPALFNLDAAETQHLTSLSLKLHSQVMHDPGSRHPSLLPFFKNLVNLRSLKMAFDLPAQLPCSPLLSDLLDARFPSAEITDLDLIERNALEVRDIERILQRFPKLRTFSARIYWSSADGGLPMPLDDLYRPFLRSLVLKSLYYEDHRKRVDRDLTFSLARHRPLNIGWDTLYHLDLGDTVAFDLLTICVILRQCTALMTFVAELDSLASNSMTPALDVGIITLPMLSNMKLKLSDEYLLDRLTLPKLRYFKIRLESPVNEQPLVVPAITSMLSRSGCVLITLSISGAIQPMESEIEQLLLIVPEVIKFELNGQQVRKEPYERISSDMLLPYIDTYKHCNAFRRLAIANSLPNTVHSPAAALLCMK</sequence>
<protein>
    <recommendedName>
        <fullName evidence="3">F-box domain-containing protein</fullName>
    </recommendedName>
</protein>
<evidence type="ECO:0000313" key="2">
    <source>
        <dbReference type="Proteomes" id="UP000775547"/>
    </source>
</evidence>
<organism evidence="1 2">
    <name type="scientific">Asterophora parasitica</name>
    <dbReference type="NCBI Taxonomy" id="117018"/>
    <lineage>
        <taxon>Eukaryota</taxon>
        <taxon>Fungi</taxon>
        <taxon>Dikarya</taxon>
        <taxon>Basidiomycota</taxon>
        <taxon>Agaricomycotina</taxon>
        <taxon>Agaricomycetes</taxon>
        <taxon>Agaricomycetidae</taxon>
        <taxon>Agaricales</taxon>
        <taxon>Tricholomatineae</taxon>
        <taxon>Lyophyllaceae</taxon>
        <taxon>Asterophora</taxon>
    </lineage>
</organism>
<dbReference type="Proteomes" id="UP000775547">
    <property type="component" value="Unassembled WGS sequence"/>
</dbReference>
<name>A0A9P7G3Q3_9AGAR</name>
<keyword evidence="2" id="KW-1185">Reference proteome</keyword>
<evidence type="ECO:0000313" key="1">
    <source>
        <dbReference type="EMBL" id="KAG5640222.1"/>
    </source>
</evidence>
<proteinExistence type="predicted"/>
<comment type="caution">
    <text evidence="1">The sequence shown here is derived from an EMBL/GenBank/DDBJ whole genome shotgun (WGS) entry which is preliminary data.</text>
</comment>
<dbReference type="OrthoDB" id="3365698at2759"/>